<accession>A0AC61PP53</accession>
<dbReference type="Proteomes" id="UP000192328">
    <property type="component" value="Unassembled WGS sequence"/>
</dbReference>
<name>A0AC61PP53_9FIRM</name>
<organism evidence="1 2">
    <name type="scientific">Aristaeella lactis</name>
    <dbReference type="NCBI Taxonomy" id="3046383"/>
    <lineage>
        <taxon>Bacteria</taxon>
        <taxon>Bacillati</taxon>
        <taxon>Bacillota</taxon>
        <taxon>Clostridia</taxon>
        <taxon>Eubacteriales</taxon>
        <taxon>Aristaeellaceae</taxon>
        <taxon>Aristaeella</taxon>
    </lineage>
</organism>
<proteinExistence type="predicted"/>
<evidence type="ECO:0000313" key="2">
    <source>
        <dbReference type="Proteomes" id="UP000192328"/>
    </source>
</evidence>
<reference evidence="1" key="1">
    <citation type="submission" date="2017-04" db="EMBL/GenBank/DDBJ databases">
        <authorList>
            <person name="Varghese N."/>
            <person name="Submissions S."/>
        </authorList>
    </citation>
    <scope>NUCLEOTIDE SEQUENCE</scope>
    <source>
        <strain evidence="1">WTE2008</strain>
    </source>
</reference>
<comment type="caution">
    <text evidence="1">The sequence shown here is derived from an EMBL/GenBank/DDBJ whole genome shotgun (WGS) entry which is preliminary data.</text>
</comment>
<evidence type="ECO:0000313" key="1">
    <source>
        <dbReference type="EMBL" id="SMC81356.1"/>
    </source>
</evidence>
<protein>
    <submittedName>
        <fullName evidence="1">Uncharacterized protein</fullName>
    </submittedName>
</protein>
<gene>
    <name evidence="1" type="ORF">SAMN06297397_2679</name>
</gene>
<sequence>MKKLTKTIALIALASLLMLMLSSCGSAQDTTPVSSQPVVADVFSAQSEPEALPTVESHAVQAEPETMPVADSDSFQAEPEAIPAAESTSSRQDGERFQDVIMLEGMEETVSYEHVKNDTIGIELDYDYENFERRSGSASECFISRYDNADDPQIYLEIFYSSESADSAASSIANSLSNDYDVIKESRALKNAGPCTCLDASATKDGQTPDKLQTVYVIPLNNGCVVATAHYTFESADGFGHRFNEIMNTLTVMAGR</sequence>
<dbReference type="EMBL" id="FWXZ01000006">
    <property type="protein sequence ID" value="SMC81356.1"/>
    <property type="molecule type" value="Genomic_DNA"/>
</dbReference>
<keyword evidence="2" id="KW-1185">Reference proteome</keyword>